<dbReference type="STRING" id="94130.A0A2Z6SAW4"/>
<feature type="transmembrane region" description="Helical" evidence="1">
    <location>
        <begin position="668"/>
        <end position="687"/>
    </location>
</feature>
<name>A0A2Z6SAW4_9GLOM</name>
<dbReference type="EMBL" id="BEXD01003768">
    <property type="protein sequence ID" value="GBC01917.1"/>
    <property type="molecule type" value="Genomic_DNA"/>
</dbReference>
<proteinExistence type="predicted"/>
<protein>
    <submittedName>
        <fullName evidence="2">Uncharacterized protein</fullName>
    </submittedName>
</protein>
<evidence type="ECO:0000313" key="3">
    <source>
        <dbReference type="Proteomes" id="UP000247702"/>
    </source>
</evidence>
<evidence type="ECO:0000256" key="1">
    <source>
        <dbReference type="SAM" id="Phobius"/>
    </source>
</evidence>
<reference evidence="2 3" key="1">
    <citation type="submission" date="2017-11" db="EMBL/GenBank/DDBJ databases">
        <title>The genome of Rhizophagus clarus HR1 reveals common genetic basis of auxotrophy among arbuscular mycorrhizal fungi.</title>
        <authorList>
            <person name="Kobayashi Y."/>
        </authorList>
    </citation>
    <scope>NUCLEOTIDE SEQUENCE [LARGE SCALE GENOMIC DNA]</scope>
    <source>
        <strain evidence="2 3">HR1</strain>
    </source>
</reference>
<gene>
    <name evidence="2" type="ORF">RclHR1_04390002</name>
</gene>
<comment type="caution">
    <text evidence="2">The sequence shown here is derived from an EMBL/GenBank/DDBJ whole genome shotgun (WGS) entry which is preliminary data.</text>
</comment>
<keyword evidence="3" id="KW-1185">Reference proteome</keyword>
<feature type="transmembrane region" description="Helical" evidence="1">
    <location>
        <begin position="809"/>
        <end position="834"/>
    </location>
</feature>
<keyword evidence="1" id="KW-0472">Membrane</keyword>
<dbReference type="Proteomes" id="UP000247702">
    <property type="component" value="Unassembled WGS sequence"/>
</dbReference>
<evidence type="ECO:0000313" key="2">
    <source>
        <dbReference type="EMBL" id="GBC01917.1"/>
    </source>
</evidence>
<keyword evidence="1" id="KW-1133">Transmembrane helix</keyword>
<sequence length="890" mass="102218">MLPCSSIYEISNNITYNENNSDFGYTSIGTYSDGTILIQILFINNNNYNFRLIHPNGAITFINNVIIPCDSCPNIIVDDNQYPCYSCTIAVYLLNPNYILIAYQQNQNTGYMGMIMNWAGIVTANNLVLGGVTDIIKVIRNDNGGKFLVVRYNYMMLSQLSSTEYYFNNDGQINGMINGNLVFNDVDGTGVIEINNQIDLFSLGDSWAIVLMSMDSSVFFSIVQAESNQVLSVFKTLKLTSVAAYQDTVCIADEKINNQYYCLFRNFDNKLKLINIASLIPNSIDLFPFIDYYNKIYLMPKVGFLVEIGADLQSNNIQSNLQTKYFILNYEIDYSDVINGAFGEFITENYYANDTIYLFDRTFILPNNTFIQMIKNDDSLTFVARDLSPIVPKNNPYNNTHIGQVYPSQNDPIPIGVNNLKISFVHFIDPTYAVNVSIYQQLDDENLLRQRFLCTIPNCVISDDFYSLTINILNVTFNIPNASYYVEIDDNFVKYKYEYGDLVIPGIKPGNWIIKTTADYIGKDNTKTITGRLRLNQEGTNEFNNLKDINKQNEFFTNMSISLSESIPVDQSRIRKTKNIFEFDRISNSELLLVMFRIDPSNKNDFNKKNSKDVFDDLNSLVKADKDITTFLDTNDYTKNIDKDYGFQKTTDLWEEIKIDFENFVKNISTLIIIIVCIILIIIIYFIGRCRHKEGDNRIVFKVALIIVDAAIDITFVIVVKDDLHKLFIPSIVFLTVPFILNTLFTFYIFFYETSKHPKMKKWFNDNVKLIAIIAVFSLEDVKLLHIFDSKFGKFNFCSIKFSKLSVDIITWGGFLIIFLEDLPQLIIQILYAMNFTTSYKIIAFFAFITNIVVLLVSVVEYSYHISDIIKKRFGNKEDKSGNEVELDVI</sequence>
<feature type="transmembrane region" description="Helical" evidence="1">
    <location>
        <begin position="840"/>
        <end position="864"/>
    </location>
</feature>
<accession>A0A2Z6SAW4</accession>
<keyword evidence="1" id="KW-0812">Transmembrane</keyword>
<feature type="transmembrane region" description="Helical" evidence="1">
    <location>
        <begin position="699"/>
        <end position="720"/>
    </location>
</feature>
<dbReference type="AlphaFoldDB" id="A0A2Z6SAW4"/>
<feature type="transmembrane region" description="Helical" evidence="1">
    <location>
        <begin position="732"/>
        <end position="752"/>
    </location>
</feature>
<organism evidence="2 3">
    <name type="scientific">Rhizophagus clarus</name>
    <dbReference type="NCBI Taxonomy" id="94130"/>
    <lineage>
        <taxon>Eukaryota</taxon>
        <taxon>Fungi</taxon>
        <taxon>Fungi incertae sedis</taxon>
        <taxon>Mucoromycota</taxon>
        <taxon>Glomeromycotina</taxon>
        <taxon>Glomeromycetes</taxon>
        <taxon>Glomerales</taxon>
        <taxon>Glomeraceae</taxon>
        <taxon>Rhizophagus</taxon>
    </lineage>
</organism>